<gene>
    <name evidence="2" type="ORF">CHS0354_039363</name>
</gene>
<dbReference type="Proteomes" id="UP001195483">
    <property type="component" value="Unassembled WGS sequence"/>
</dbReference>
<evidence type="ECO:0000313" key="3">
    <source>
        <dbReference type="Proteomes" id="UP001195483"/>
    </source>
</evidence>
<sequence length="101" mass="11013">MAQSLLPIARTHIPARGGGRVLSRRDRTPTQEKKGKKIYSRFGDGGDVKGCSSACRCIGRTNDSEGSWSRQARQGVQREAGSPRGREDPRDSTVVLAMEGR</sequence>
<protein>
    <submittedName>
        <fullName evidence="2">Uncharacterized protein</fullName>
    </submittedName>
</protein>
<accession>A0AAE0T351</accession>
<feature type="compositionally biased region" description="Polar residues" evidence="1">
    <location>
        <begin position="64"/>
        <end position="74"/>
    </location>
</feature>
<organism evidence="2 3">
    <name type="scientific">Potamilus streckersoni</name>
    <dbReference type="NCBI Taxonomy" id="2493646"/>
    <lineage>
        <taxon>Eukaryota</taxon>
        <taxon>Metazoa</taxon>
        <taxon>Spiralia</taxon>
        <taxon>Lophotrochozoa</taxon>
        <taxon>Mollusca</taxon>
        <taxon>Bivalvia</taxon>
        <taxon>Autobranchia</taxon>
        <taxon>Heteroconchia</taxon>
        <taxon>Palaeoheterodonta</taxon>
        <taxon>Unionida</taxon>
        <taxon>Unionoidea</taxon>
        <taxon>Unionidae</taxon>
        <taxon>Ambleminae</taxon>
        <taxon>Lampsilini</taxon>
        <taxon>Potamilus</taxon>
    </lineage>
</organism>
<dbReference type="EMBL" id="JAEAOA010002305">
    <property type="protein sequence ID" value="KAK3602945.1"/>
    <property type="molecule type" value="Genomic_DNA"/>
</dbReference>
<reference evidence="2" key="3">
    <citation type="submission" date="2023-05" db="EMBL/GenBank/DDBJ databases">
        <authorList>
            <person name="Smith C.H."/>
        </authorList>
    </citation>
    <scope>NUCLEOTIDE SEQUENCE</scope>
    <source>
        <strain evidence="2">CHS0354</strain>
        <tissue evidence="2">Mantle</tissue>
    </source>
</reference>
<keyword evidence="3" id="KW-1185">Reference proteome</keyword>
<comment type="caution">
    <text evidence="2">The sequence shown here is derived from an EMBL/GenBank/DDBJ whole genome shotgun (WGS) entry which is preliminary data.</text>
</comment>
<name>A0AAE0T351_9BIVA</name>
<evidence type="ECO:0000256" key="1">
    <source>
        <dbReference type="SAM" id="MobiDB-lite"/>
    </source>
</evidence>
<reference evidence="2" key="2">
    <citation type="journal article" date="2021" name="Genome Biol. Evol.">
        <title>Developing a high-quality reference genome for a parasitic bivalve with doubly uniparental inheritance (Bivalvia: Unionida).</title>
        <authorList>
            <person name="Smith C.H."/>
        </authorList>
    </citation>
    <scope>NUCLEOTIDE SEQUENCE</scope>
    <source>
        <strain evidence="2">CHS0354</strain>
        <tissue evidence="2">Mantle</tissue>
    </source>
</reference>
<proteinExistence type="predicted"/>
<evidence type="ECO:0000313" key="2">
    <source>
        <dbReference type="EMBL" id="KAK3602945.1"/>
    </source>
</evidence>
<feature type="region of interest" description="Disordered" evidence="1">
    <location>
        <begin position="60"/>
        <end position="101"/>
    </location>
</feature>
<feature type="region of interest" description="Disordered" evidence="1">
    <location>
        <begin position="1"/>
        <end position="43"/>
    </location>
</feature>
<reference evidence="2" key="1">
    <citation type="journal article" date="2021" name="Genome Biol. Evol.">
        <title>A High-Quality Reference Genome for a Parasitic Bivalve with Doubly Uniparental Inheritance (Bivalvia: Unionida).</title>
        <authorList>
            <person name="Smith C.H."/>
        </authorList>
    </citation>
    <scope>NUCLEOTIDE SEQUENCE</scope>
    <source>
        <strain evidence="2">CHS0354</strain>
    </source>
</reference>
<dbReference type="AlphaFoldDB" id="A0AAE0T351"/>
<feature type="compositionally biased region" description="Basic and acidic residues" evidence="1">
    <location>
        <begin position="23"/>
        <end position="33"/>
    </location>
</feature>